<organism evidence="1 2">
    <name type="scientific">Hypoxylon rubiginosum</name>
    <dbReference type="NCBI Taxonomy" id="110542"/>
    <lineage>
        <taxon>Eukaryota</taxon>
        <taxon>Fungi</taxon>
        <taxon>Dikarya</taxon>
        <taxon>Ascomycota</taxon>
        <taxon>Pezizomycotina</taxon>
        <taxon>Sordariomycetes</taxon>
        <taxon>Xylariomycetidae</taxon>
        <taxon>Xylariales</taxon>
        <taxon>Hypoxylaceae</taxon>
        <taxon>Hypoxylon</taxon>
    </lineage>
</organism>
<evidence type="ECO:0000313" key="1">
    <source>
        <dbReference type="EMBL" id="KAI4866298.1"/>
    </source>
</evidence>
<comment type="caution">
    <text evidence="1">The sequence shown here is derived from an EMBL/GenBank/DDBJ whole genome shotgun (WGS) entry which is preliminary data.</text>
</comment>
<sequence>MVFSFRKRAFAEETSPASTSSREAAETTGVEALDTLKHFEEQHKLDPNLPIEELRNVDTVLATGNVEKGVQIETTLIEENSPYPEVSAAVRNYDVDLPANTIRAWVIGLLLCTVGSAINMLFSLKNPSVTITTYVIQLVAYPIGLLWDMVFPDRQFTVLGVKFNLKPGRFNFKEHVIIVVMSNAAYGGGFLYATDVLIAQQVFYNQHFGWGFQLLFGITTLCTGYGLAGLGRRFLVWPAAMIWPSDLVNASLFYALHDHSPSDPTKSNGWSLSRYRWFMCVMGGAFVWYWFPGWIFQGLSYFTFICWAAPRSVTINKIFGGLHGYGLLPTTLDWTVVSGYALSPLIPPFHAVANTVAGVLIFFVVVSMGLHFSGHWYADYFVVQSSSAFDNTGAVYNVSQILNEELIFDEEKYHNYSPLFLSTQFALAYGLSFASVAAVIVHVALYHGKQIVSQFKLARRQEDDVHMKLMRKYKDAEDWWYLALFAVMIGLSFAVVCAWPTGFPAWAYVICMLLPLVWTIPIGIVQAITNIQLGLNVLSEFIIGYMLPGHPLAMMMFKNYSYICMSQALYFSQDLKLGHYMKVPPRAMFWSQLVASVWSAIVQIAVMNWALGTIPDICADDQPDNYTCPNGRVFFTASVIWGAIGPARIFSGDAIYSSLQWFWLVGAVTPVITWFLARRAPSSMFRFFRSINMPLVFGGSSMLPPATSYTYLCWGTVGLIFNYFIKRRWNGWWLQYNYITSAALDCGLVIATIIVFFTLYLTSARLPKWYGNYDVFDTLDQTGMAIKSFVADGETFGPTSWP</sequence>
<proteinExistence type="predicted"/>
<accession>A0ACB9Z479</accession>
<reference evidence="1 2" key="1">
    <citation type="journal article" date="2022" name="New Phytol.">
        <title>Ecological generalism drives hyperdiversity of secondary metabolite gene clusters in xylarialean endophytes.</title>
        <authorList>
            <person name="Franco M.E.E."/>
            <person name="Wisecaver J.H."/>
            <person name="Arnold A.E."/>
            <person name="Ju Y.M."/>
            <person name="Slot J.C."/>
            <person name="Ahrendt S."/>
            <person name="Moore L.P."/>
            <person name="Eastman K.E."/>
            <person name="Scott K."/>
            <person name="Konkel Z."/>
            <person name="Mondo S.J."/>
            <person name="Kuo A."/>
            <person name="Hayes R.D."/>
            <person name="Haridas S."/>
            <person name="Andreopoulos B."/>
            <person name="Riley R."/>
            <person name="LaButti K."/>
            <person name="Pangilinan J."/>
            <person name="Lipzen A."/>
            <person name="Amirebrahimi M."/>
            <person name="Yan J."/>
            <person name="Adam C."/>
            <person name="Keymanesh K."/>
            <person name="Ng V."/>
            <person name="Louie K."/>
            <person name="Northen T."/>
            <person name="Drula E."/>
            <person name="Henrissat B."/>
            <person name="Hsieh H.M."/>
            <person name="Youens-Clark K."/>
            <person name="Lutzoni F."/>
            <person name="Miadlikowska J."/>
            <person name="Eastwood D.C."/>
            <person name="Hamelin R.C."/>
            <person name="Grigoriev I.V."/>
            <person name="U'Ren J.M."/>
        </authorList>
    </citation>
    <scope>NUCLEOTIDE SEQUENCE [LARGE SCALE GENOMIC DNA]</scope>
    <source>
        <strain evidence="1 2">CBS 119005</strain>
    </source>
</reference>
<gene>
    <name evidence="1" type="ORF">F4820DRAFT_259542</name>
</gene>
<dbReference type="Proteomes" id="UP001497700">
    <property type="component" value="Unassembled WGS sequence"/>
</dbReference>
<evidence type="ECO:0000313" key="2">
    <source>
        <dbReference type="Proteomes" id="UP001497700"/>
    </source>
</evidence>
<protein>
    <submittedName>
        <fullName evidence="1">Small oligopeptide transporter</fullName>
    </submittedName>
</protein>
<keyword evidence="2" id="KW-1185">Reference proteome</keyword>
<dbReference type="EMBL" id="MU393460">
    <property type="protein sequence ID" value="KAI4866298.1"/>
    <property type="molecule type" value="Genomic_DNA"/>
</dbReference>
<name>A0ACB9Z479_9PEZI</name>